<feature type="signal peptide" evidence="1">
    <location>
        <begin position="1"/>
        <end position="19"/>
    </location>
</feature>
<comment type="caution">
    <text evidence="2">The sequence shown here is derived from an EMBL/GenBank/DDBJ whole genome shotgun (WGS) entry which is preliminary data.</text>
</comment>
<accession>A0A9X3FAJ3</accession>
<dbReference type="PANTHER" id="PTHR30203:SF24">
    <property type="entry name" value="BLR4935 PROTEIN"/>
    <property type="match status" value="1"/>
</dbReference>
<proteinExistence type="predicted"/>
<dbReference type="SUPFAM" id="SSF56954">
    <property type="entry name" value="Outer membrane efflux proteins (OEP)"/>
    <property type="match status" value="1"/>
</dbReference>
<dbReference type="Gene3D" id="1.20.1600.10">
    <property type="entry name" value="Outer membrane efflux proteins (OEP)"/>
    <property type="match status" value="1"/>
</dbReference>
<dbReference type="PANTHER" id="PTHR30203">
    <property type="entry name" value="OUTER MEMBRANE CATION EFFLUX PROTEIN"/>
    <property type="match status" value="1"/>
</dbReference>
<keyword evidence="3" id="KW-1185">Reference proteome</keyword>
<name>A0A9X3FAJ3_9BACT</name>
<dbReference type="InterPro" id="IPR010131">
    <property type="entry name" value="MdtP/NodT-like"/>
</dbReference>
<reference evidence="2" key="1">
    <citation type="submission" date="2022-11" db="EMBL/GenBank/DDBJ databases">
        <title>Marilongibacter aestuarii gen. nov., sp. nov., isolated from tidal flat sediment.</title>
        <authorList>
            <person name="Jiayan W."/>
        </authorList>
    </citation>
    <scope>NUCLEOTIDE SEQUENCE</scope>
    <source>
        <strain evidence="2">Z1-6</strain>
    </source>
</reference>
<keyword evidence="1" id="KW-0732">Signal</keyword>
<dbReference type="GO" id="GO:0015562">
    <property type="term" value="F:efflux transmembrane transporter activity"/>
    <property type="evidence" value="ECO:0007669"/>
    <property type="project" value="InterPro"/>
</dbReference>
<protein>
    <submittedName>
        <fullName evidence="2">TolC family protein</fullName>
    </submittedName>
</protein>
<dbReference type="RefSeq" id="WP_343335901.1">
    <property type="nucleotide sequence ID" value="NZ_JAPOHD010000069.1"/>
</dbReference>
<dbReference type="Proteomes" id="UP001145087">
    <property type="component" value="Unassembled WGS sequence"/>
</dbReference>
<evidence type="ECO:0000313" key="3">
    <source>
        <dbReference type="Proteomes" id="UP001145087"/>
    </source>
</evidence>
<organism evidence="2 3">
    <name type="scientific">Draconibacterium aestuarii</name>
    <dbReference type="NCBI Taxonomy" id="2998507"/>
    <lineage>
        <taxon>Bacteria</taxon>
        <taxon>Pseudomonadati</taxon>
        <taxon>Bacteroidota</taxon>
        <taxon>Bacteroidia</taxon>
        <taxon>Marinilabiliales</taxon>
        <taxon>Prolixibacteraceae</taxon>
        <taxon>Draconibacterium</taxon>
    </lineage>
</organism>
<feature type="chain" id="PRO_5040994008" evidence="1">
    <location>
        <begin position="20"/>
        <end position="391"/>
    </location>
</feature>
<evidence type="ECO:0000256" key="1">
    <source>
        <dbReference type="SAM" id="SignalP"/>
    </source>
</evidence>
<sequence length="391" mass="44177">MSKLIVKMLLLILPFGLSAQNIENVLSEIESNNTTLRAYRNLNEVQKLENKTGIYLDNPEIGFNYLWGDPSTMGNRKDFSFTQSFDFPTAYGIKKRIASARNEQSDLEFELQRKSILYQAKILCNELVYLNALHEVLQKRATDAGNIAKAYSSKFDQGEINILEKNKAQFNLLNAQKELEVNETERSVLLAELSTLNGGIPVSFNQTSFSPLQLPVDFENWYTDYESKNIVLQQAAREIGISENQIKLSRAMSLPKISGGYMSEAVEGEAFRGVSVGVSIPLWENKNTVKLATAQQQVALQMANDKKIQTYNQLKGQYEKAVSLQKTLASYREALQAVNSSDLLKKALDAGQLSLIEYIMELTLYYETTDKFLSIENELNQLATGLYFFEL</sequence>
<evidence type="ECO:0000313" key="2">
    <source>
        <dbReference type="EMBL" id="MCY1723576.1"/>
    </source>
</evidence>
<gene>
    <name evidence="2" type="ORF">OU798_24710</name>
</gene>
<dbReference type="EMBL" id="JAPOHD010000069">
    <property type="protein sequence ID" value="MCY1723576.1"/>
    <property type="molecule type" value="Genomic_DNA"/>
</dbReference>
<dbReference type="AlphaFoldDB" id="A0A9X3FAJ3"/>